<sequence>MTSKAHYSSNCSPRKFDEKIALLKANESESNEKFDRLLCELNVLKGHLNPSSRRTVSTPNVANNASVGSAAAPTDGAAANNSNTVVASAGAAATGAAEVNSTSSPVPIAAGGWYSTNAAAAAAAAAAIAGSHFPASGHYGGSNCNVSCTPPATLTGCPSCPLVSASQYASAGAAGSTGYPSGTGAGGPMYTSSTQCTPKRRVRDMVMSRVQRSHPYSPTRDRFFPGSLTAVNDQQSLQPLHYRAQHHRHALQHQQSQNQPESSQLLLDDDSQRLPIFPQPRRASSDTNIAERLQRCSPTAEQQSTDWQHQQHPQPAQQIMMPLNLQQQQLAMQFQQYQQPLLQDDMIRLSLGGYGGQFGGQTSVSCSASYAEQLNSSAGGAAIPEIQVTHSMCQSPTLFCGPEVAADVPEALPDQQDQLGLFETDEDMNNAGEMRRDSYTMATEVLASLDGDGTVTGGGADEAPGRQQQQPPTAETDATLLL</sequence>
<dbReference type="GO" id="GO:0008140">
    <property type="term" value="F:cAMP response element binding protein binding"/>
    <property type="evidence" value="ECO:0007669"/>
    <property type="project" value="InterPro"/>
</dbReference>
<evidence type="ECO:0000313" key="3">
    <source>
        <dbReference type="EMBL" id="PAA48066.1"/>
    </source>
</evidence>
<dbReference type="AlphaFoldDB" id="A0A267DFY8"/>
<organism evidence="3 4">
    <name type="scientific">Macrostomum lignano</name>
    <dbReference type="NCBI Taxonomy" id="282301"/>
    <lineage>
        <taxon>Eukaryota</taxon>
        <taxon>Metazoa</taxon>
        <taxon>Spiralia</taxon>
        <taxon>Lophotrochozoa</taxon>
        <taxon>Platyhelminthes</taxon>
        <taxon>Rhabditophora</taxon>
        <taxon>Macrostomorpha</taxon>
        <taxon>Macrostomida</taxon>
        <taxon>Macrostomidae</taxon>
        <taxon>Macrostomum</taxon>
    </lineage>
</organism>
<dbReference type="Pfam" id="PF12884">
    <property type="entry name" value="TORC_N"/>
    <property type="match status" value="1"/>
</dbReference>
<accession>A0A267DFY8</accession>
<feature type="compositionally biased region" description="Low complexity" evidence="1">
    <location>
        <begin position="252"/>
        <end position="264"/>
    </location>
</feature>
<comment type="caution">
    <text evidence="3">The sequence shown here is derived from an EMBL/GenBank/DDBJ whole genome shotgun (WGS) entry which is preliminary data.</text>
</comment>
<evidence type="ECO:0000313" key="4">
    <source>
        <dbReference type="Proteomes" id="UP000215902"/>
    </source>
</evidence>
<evidence type="ECO:0000256" key="1">
    <source>
        <dbReference type="SAM" id="MobiDB-lite"/>
    </source>
</evidence>
<protein>
    <recommendedName>
        <fullName evidence="2">Transducer of regulated CREB activity N-terminal domain-containing protein</fullName>
    </recommendedName>
</protein>
<evidence type="ECO:0000259" key="2">
    <source>
        <dbReference type="Pfam" id="PF12884"/>
    </source>
</evidence>
<feature type="region of interest" description="Disordered" evidence="1">
    <location>
        <begin position="449"/>
        <end position="482"/>
    </location>
</feature>
<proteinExistence type="predicted"/>
<feature type="region of interest" description="Disordered" evidence="1">
    <location>
        <begin position="173"/>
        <end position="200"/>
    </location>
</feature>
<name>A0A267DFY8_9PLAT</name>
<dbReference type="Proteomes" id="UP000215902">
    <property type="component" value="Unassembled WGS sequence"/>
</dbReference>
<gene>
    <name evidence="3" type="ORF">BOX15_Mlig013389g2</name>
</gene>
<reference evidence="3 4" key="1">
    <citation type="submission" date="2017-06" db="EMBL/GenBank/DDBJ databases">
        <title>A platform for efficient transgenesis in Macrostomum lignano, a flatworm model organism for stem cell research.</title>
        <authorList>
            <person name="Berezikov E."/>
        </authorList>
    </citation>
    <scope>NUCLEOTIDE SEQUENCE [LARGE SCALE GENOMIC DNA]</scope>
    <source>
        <strain evidence="3">DV1</strain>
        <tissue evidence="3">Whole organism</tissue>
    </source>
</reference>
<keyword evidence="4" id="KW-1185">Reference proteome</keyword>
<dbReference type="GO" id="GO:0051289">
    <property type="term" value="P:protein homotetramerization"/>
    <property type="evidence" value="ECO:0007669"/>
    <property type="project" value="InterPro"/>
</dbReference>
<dbReference type="InterPro" id="IPR024783">
    <property type="entry name" value="TORC_N"/>
</dbReference>
<feature type="region of interest" description="Disordered" evidence="1">
    <location>
        <begin position="244"/>
        <end position="264"/>
    </location>
</feature>
<dbReference type="EMBL" id="NIVC01004245">
    <property type="protein sequence ID" value="PAA48066.1"/>
    <property type="molecule type" value="Genomic_DNA"/>
</dbReference>
<feature type="domain" description="Transducer of regulated CREB activity N-terminal" evidence="2">
    <location>
        <begin position="13"/>
        <end position="55"/>
    </location>
</feature>